<reference evidence="1 2" key="1">
    <citation type="journal article" date="2021" name="Hortic Res">
        <title>Chromosome-scale assembly of the Dendrobium chrysotoxum genome enhances the understanding of orchid evolution.</title>
        <authorList>
            <person name="Zhang Y."/>
            <person name="Zhang G.Q."/>
            <person name="Zhang D."/>
            <person name="Liu X.D."/>
            <person name="Xu X.Y."/>
            <person name="Sun W.H."/>
            <person name="Yu X."/>
            <person name="Zhu X."/>
            <person name="Wang Z.W."/>
            <person name="Zhao X."/>
            <person name="Zhong W.Y."/>
            <person name="Chen H."/>
            <person name="Yin W.L."/>
            <person name="Huang T."/>
            <person name="Niu S.C."/>
            <person name="Liu Z.J."/>
        </authorList>
    </citation>
    <scope>NUCLEOTIDE SEQUENCE [LARGE SCALE GENOMIC DNA]</scope>
    <source>
        <strain evidence="1">Lindl</strain>
    </source>
</reference>
<evidence type="ECO:0000313" key="2">
    <source>
        <dbReference type="Proteomes" id="UP000775213"/>
    </source>
</evidence>
<protein>
    <recommendedName>
        <fullName evidence="3">Secreted protein</fullName>
    </recommendedName>
</protein>
<organism evidence="1 2">
    <name type="scientific">Dendrobium chrysotoxum</name>
    <name type="common">Orchid</name>
    <dbReference type="NCBI Taxonomy" id="161865"/>
    <lineage>
        <taxon>Eukaryota</taxon>
        <taxon>Viridiplantae</taxon>
        <taxon>Streptophyta</taxon>
        <taxon>Embryophyta</taxon>
        <taxon>Tracheophyta</taxon>
        <taxon>Spermatophyta</taxon>
        <taxon>Magnoliopsida</taxon>
        <taxon>Liliopsida</taxon>
        <taxon>Asparagales</taxon>
        <taxon>Orchidaceae</taxon>
        <taxon>Epidendroideae</taxon>
        <taxon>Malaxideae</taxon>
        <taxon>Dendrobiinae</taxon>
        <taxon>Dendrobium</taxon>
    </lineage>
</organism>
<name>A0AAV7HI92_DENCH</name>
<dbReference type="Proteomes" id="UP000775213">
    <property type="component" value="Unassembled WGS sequence"/>
</dbReference>
<dbReference type="AlphaFoldDB" id="A0AAV7HI92"/>
<evidence type="ECO:0000313" key="1">
    <source>
        <dbReference type="EMBL" id="KAH0468037.1"/>
    </source>
</evidence>
<proteinExistence type="predicted"/>
<evidence type="ECO:0008006" key="3">
    <source>
        <dbReference type="Google" id="ProtNLM"/>
    </source>
</evidence>
<sequence>MVQVTDILLDLLQLRTEPAKCLNDSVVAGPLCTRPFTQIELIARVVRQNLDQRYANDRLHLVCYGLQKRLLRVFLQFLVFGRAGLGHEPAAGGGAVREVAGVRVLAEVDGGVHGGCDPDDGGAGLDEIFQGVQTGPPRLVFEVSMSDFPNLLPPGLEFTVLLNG</sequence>
<gene>
    <name evidence="1" type="ORF">IEQ34_003070</name>
</gene>
<dbReference type="EMBL" id="JAGFBR010000004">
    <property type="protein sequence ID" value="KAH0468037.1"/>
    <property type="molecule type" value="Genomic_DNA"/>
</dbReference>
<comment type="caution">
    <text evidence="1">The sequence shown here is derived from an EMBL/GenBank/DDBJ whole genome shotgun (WGS) entry which is preliminary data.</text>
</comment>
<accession>A0AAV7HI92</accession>
<keyword evidence="2" id="KW-1185">Reference proteome</keyword>